<sequence length="308" mass="34485">MERLQSDIALILCQLEMIFPQSLFNSMEHLPVHLPYEARIAGPVQYRWMYPFESYMGELKVNVTNKARVEESIANAYLVEEAANFCSYYFDDDVTTNRTALRRNESPDRVNDEGIPEVFIKSGQTFGTKGKRVLEECEFIAARIYVLLNCDDTVEFIRVNFWKVNETLQKDLDFQQFGVFNSGATGGALRDAPSISDGTDLLTRRDAVLTSLAGGEWPDPMLAAANLVEMAWLQLAMAAVDRRSCGDARHNQAFAVAEMEKHCKVAELWWRTVAAVGGQKATAYRTAVVGLSALRATISAPGFLRFEA</sequence>
<reference evidence="3" key="1">
    <citation type="journal article" date="2024" name="IScience">
        <title>Strigolactones Initiate the Formation of Haustorium-like Structures in Castilleja.</title>
        <authorList>
            <person name="Buerger M."/>
            <person name="Peterson D."/>
            <person name="Chory J."/>
        </authorList>
    </citation>
    <scope>NUCLEOTIDE SEQUENCE [LARGE SCALE GENOMIC DNA]</scope>
</reference>
<name>A0ABD3E553_9LAMI</name>
<dbReference type="PANTHER" id="PTHR48258:SF4">
    <property type="entry name" value="DUF4216 DOMAIN-CONTAINING PROTEIN"/>
    <property type="match status" value="1"/>
</dbReference>
<dbReference type="Pfam" id="PF13960">
    <property type="entry name" value="DUF4218"/>
    <property type="match status" value="1"/>
</dbReference>
<dbReference type="AlphaFoldDB" id="A0ABD3E553"/>
<evidence type="ECO:0000313" key="2">
    <source>
        <dbReference type="EMBL" id="KAL3648199.1"/>
    </source>
</evidence>
<proteinExistence type="predicted"/>
<evidence type="ECO:0000259" key="1">
    <source>
        <dbReference type="Pfam" id="PF13960"/>
    </source>
</evidence>
<protein>
    <recommendedName>
        <fullName evidence="1">DUF4218 domain-containing protein</fullName>
    </recommendedName>
</protein>
<keyword evidence="3" id="KW-1185">Reference proteome</keyword>
<feature type="domain" description="DUF4218" evidence="1">
    <location>
        <begin position="1"/>
        <end position="104"/>
    </location>
</feature>
<comment type="caution">
    <text evidence="2">The sequence shown here is derived from an EMBL/GenBank/DDBJ whole genome shotgun (WGS) entry which is preliminary data.</text>
</comment>
<gene>
    <name evidence="2" type="ORF">CASFOL_007623</name>
</gene>
<evidence type="ECO:0000313" key="3">
    <source>
        <dbReference type="Proteomes" id="UP001632038"/>
    </source>
</evidence>
<organism evidence="2 3">
    <name type="scientific">Castilleja foliolosa</name>
    <dbReference type="NCBI Taxonomy" id="1961234"/>
    <lineage>
        <taxon>Eukaryota</taxon>
        <taxon>Viridiplantae</taxon>
        <taxon>Streptophyta</taxon>
        <taxon>Embryophyta</taxon>
        <taxon>Tracheophyta</taxon>
        <taxon>Spermatophyta</taxon>
        <taxon>Magnoliopsida</taxon>
        <taxon>eudicotyledons</taxon>
        <taxon>Gunneridae</taxon>
        <taxon>Pentapetalae</taxon>
        <taxon>asterids</taxon>
        <taxon>lamiids</taxon>
        <taxon>Lamiales</taxon>
        <taxon>Orobanchaceae</taxon>
        <taxon>Pedicularideae</taxon>
        <taxon>Castillejinae</taxon>
        <taxon>Castilleja</taxon>
    </lineage>
</organism>
<dbReference type="Proteomes" id="UP001632038">
    <property type="component" value="Unassembled WGS sequence"/>
</dbReference>
<dbReference type="InterPro" id="IPR025452">
    <property type="entry name" value="DUF4218"/>
</dbReference>
<dbReference type="PANTHER" id="PTHR48258">
    <property type="entry name" value="DUF4218 DOMAIN-CONTAINING PROTEIN-RELATED"/>
    <property type="match status" value="1"/>
</dbReference>
<dbReference type="EMBL" id="JAVIJP010000008">
    <property type="protein sequence ID" value="KAL3648199.1"/>
    <property type="molecule type" value="Genomic_DNA"/>
</dbReference>
<accession>A0ABD3E553</accession>